<gene>
    <name evidence="9" type="ORF">Back11_32840</name>
</gene>
<dbReference type="InterPro" id="IPR011009">
    <property type="entry name" value="Kinase-like_dom_sf"/>
</dbReference>
<dbReference type="PIRSF" id="PIRSF000706">
    <property type="entry name" value="Kanamycin_kin"/>
    <property type="match status" value="1"/>
</dbReference>
<dbReference type="Pfam" id="PF01636">
    <property type="entry name" value="APH"/>
    <property type="match status" value="1"/>
</dbReference>
<keyword evidence="2 7" id="KW-0808">Transferase</keyword>
<feature type="domain" description="Aminoglycoside phosphotransferase" evidence="8">
    <location>
        <begin position="31"/>
        <end position="245"/>
    </location>
</feature>
<evidence type="ECO:0000256" key="4">
    <source>
        <dbReference type="ARBA" id="ARBA00022777"/>
    </source>
</evidence>
<evidence type="ECO:0000256" key="6">
    <source>
        <dbReference type="ARBA" id="ARBA00023251"/>
    </source>
</evidence>
<dbReference type="GO" id="GO:0005524">
    <property type="term" value="F:ATP binding"/>
    <property type="evidence" value="ECO:0007669"/>
    <property type="project" value="UniProtKB-KW"/>
</dbReference>
<keyword evidence="4 7" id="KW-0418">Kinase</keyword>
<dbReference type="OrthoDB" id="3806873at2"/>
<evidence type="ECO:0000259" key="8">
    <source>
        <dbReference type="Pfam" id="PF01636"/>
    </source>
</evidence>
<organism evidence="9 10">
    <name type="scientific">Paenibacillus baekrokdamisoli</name>
    <dbReference type="NCBI Taxonomy" id="1712516"/>
    <lineage>
        <taxon>Bacteria</taxon>
        <taxon>Bacillati</taxon>
        <taxon>Bacillota</taxon>
        <taxon>Bacilli</taxon>
        <taxon>Bacillales</taxon>
        <taxon>Paenibacillaceae</taxon>
        <taxon>Paenibacillus</taxon>
    </lineage>
</organism>
<evidence type="ECO:0000313" key="9">
    <source>
        <dbReference type="EMBL" id="BBH21939.1"/>
    </source>
</evidence>
<dbReference type="InterPro" id="IPR024165">
    <property type="entry name" value="Kan/Strep_kinase"/>
</dbReference>
<evidence type="ECO:0000256" key="1">
    <source>
        <dbReference type="ARBA" id="ARBA00006219"/>
    </source>
</evidence>
<dbReference type="GO" id="GO:0046677">
    <property type="term" value="P:response to antibiotic"/>
    <property type="evidence" value="ECO:0007669"/>
    <property type="project" value="UniProtKB-KW"/>
</dbReference>
<dbReference type="KEGG" id="pbk:Back11_32840"/>
<dbReference type="Gene3D" id="3.90.1200.10">
    <property type="match status" value="1"/>
</dbReference>
<name>A0A3G9JG38_9BACL</name>
<dbReference type="EMBL" id="AP019308">
    <property type="protein sequence ID" value="BBH21939.1"/>
    <property type="molecule type" value="Genomic_DNA"/>
</dbReference>
<dbReference type="GO" id="GO:0016301">
    <property type="term" value="F:kinase activity"/>
    <property type="evidence" value="ECO:0007669"/>
    <property type="project" value="UniProtKB-KW"/>
</dbReference>
<keyword evidence="10" id="KW-1185">Reference proteome</keyword>
<reference evidence="9 10" key="1">
    <citation type="submission" date="2018-11" db="EMBL/GenBank/DDBJ databases">
        <title>Complete genome sequence of Paenibacillus baekrokdamisoli strain KCTC 33723.</title>
        <authorList>
            <person name="Kang S.W."/>
            <person name="Lee K.C."/>
            <person name="Kim K.K."/>
            <person name="Kim J.S."/>
            <person name="Kim D.S."/>
            <person name="Ko S.H."/>
            <person name="Yang S.H."/>
            <person name="Lee J.S."/>
        </authorList>
    </citation>
    <scope>NUCLEOTIDE SEQUENCE [LARGE SCALE GENOMIC DNA]</scope>
    <source>
        <strain evidence="9 10">KCTC 33723</strain>
    </source>
</reference>
<dbReference type="SUPFAM" id="SSF56112">
    <property type="entry name" value="Protein kinase-like (PK-like)"/>
    <property type="match status" value="1"/>
</dbReference>
<evidence type="ECO:0000256" key="2">
    <source>
        <dbReference type="ARBA" id="ARBA00022679"/>
    </source>
</evidence>
<dbReference type="Proteomes" id="UP000275368">
    <property type="component" value="Chromosome"/>
</dbReference>
<keyword evidence="5 7" id="KW-0067">ATP-binding</keyword>
<keyword evidence="3 7" id="KW-0547">Nucleotide-binding</keyword>
<evidence type="ECO:0000256" key="5">
    <source>
        <dbReference type="ARBA" id="ARBA00022840"/>
    </source>
</evidence>
<evidence type="ECO:0000256" key="3">
    <source>
        <dbReference type="ARBA" id="ARBA00022741"/>
    </source>
</evidence>
<dbReference type="Gene3D" id="3.30.200.20">
    <property type="entry name" value="Phosphorylase Kinase, domain 1"/>
    <property type="match status" value="1"/>
</dbReference>
<evidence type="ECO:0000256" key="7">
    <source>
        <dbReference type="PIRNR" id="PIRNR000706"/>
    </source>
</evidence>
<dbReference type="RefSeq" id="WP_125659220.1">
    <property type="nucleotide sequence ID" value="NZ_AP019308.1"/>
</dbReference>
<evidence type="ECO:0000313" key="10">
    <source>
        <dbReference type="Proteomes" id="UP000275368"/>
    </source>
</evidence>
<accession>A0A3G9JG38</accession>
<proteinExistence type="inferred from homology"/>
<protein>
    <submittedName>
        <fullName evidence="9">Aminoglycoside phosphotransferase APH(3')</fullName>
    </submittedName>
</protein>
<sequence>MNPNVEPVIYDSFPSEIQSYLKDSNISIIKNKIRSSVYHLENQTCDSFLKVTPKGQLKSEAMMTDYLSKYGVCPKVLIYTSDDAQDYLITDRVIGLDAASAEYLVRPERLTEVFAESLSSLHQIKALDCPSINGLEEMVIRAERNYRAGKVEKGLLRYVGYKSVDVAYKDMLSLYKSVKCEDKVIIHGDYCLPNLILHDFNKSGYIDVGYAGIGDRHYDIFWGLWSLQYNLKSDNYTPRFIEVYGRHRVDQDRLHLCGLLSVFNGFRGQDYYE</sequence>
<dbReference type="InterPro" id="IPR002575">
    <property type="entry name" value="Aminoglycoside_PTrfase"/>
</dbReference>
<keyword evidence="6 7" id="KW-0046">Antibiotic resistance</keyword>
<dbReference type="CDD" id="cd05150">
    <property type="entry name" value="APH"/>
    <property type="match status" value="1"/>
</dbReference>
<dbReference type="AlphaFoldDB" id="A0A3G9JG38"/>
<comment type="similarity">
    <text evidence="1 7">Belongs to the aminoglycoside phosphotransferase family.</text>
</comment>
<dbReference type="GO" id="GO:0016773">
    <property type="term" value="F:phosphotransferase activity, alcohol group as acceptor"/>
    <property type="evidence" value="ECO:0007669"/>
    <property type="project" value="InterPro"/>
</dbReference>